<evidence type="ECO:0000313" key="2">
    <source>
        <dbReference type="Proteomes" id="UP000663873"/>
    </source>
</evidence>
<protein>
    <submittedName>
        <fullName evidence="1">Uncharacterized protein</fullName>
    </submittedName>
</protein>
<gene>
    <name evidence="1" type="ORF">UJA718_LOCUS38030</name>
</gene>
<evidence type="ECO:0000313" key="1">
    <source>
        <dbReference type="EMBL" id="CAF4735328.1"/>
    </source>
</evidence>
<name>A0A821KGE9_9BILA</name>
<feature type="non-terminal residue" evidence="1">
    <location>
        <position position="14"/>
    </location>
</feature>
<dbReference type="Proteomes" id="UP000663873">
    <property type="component" value="Unassembled WGS sequence"/>
</dbReference>
<dbReference type="EMBL" id="CAJOBP010038452">
    <property type="protein sequence ID" value="CAF4735328.1"/>
    <property type="molecule type" value="Genomic_DNA"/>
</dbReference>
<organism evidence="1 2">
    <name type="scientific">Rotaria socialis</name>
    <dbReference type="NCBI Taxonomy" id="392032"/>
    <lineage>
        <taxon>Eukaryota</taxon>
        <taxon>Metazoa</taxon>
        <taxon>Spiralia</taxon>
        <taxon>Gnathifera</taxon>
        <taxon>Rotifera</taxon>
        <taxon>Eurotatoria</taxon>
        <taxon>Bdelloidea</taxon>
        <taxon>Philodinida</taxon>
        <taxon>Philodinidae</taxon>
        <taxon>Rotaria</taxon>
    </lineage>
</organism>
<comment type="caution">
    <text evidence="1">The sequence shown here is derived from an EMBL/GenBank/DDBJ whole genome shotgun (WGS) entry which is preliminary data.</text>
</comment>
<keyword evidence="2" id="KW-1185">Reference proteome</keyword>
<proteinExistence type="predicted"/>
<accession>A0A821KGE9</accession>
<sequence>MEPLQAQEAQSASQ</sequence>
<reference evidence="1" key="1">
    <citation type="submission" date="2021-02" db="EMBL/GenBank/DDBJ databases">
        <authorList>
            <person name="Nowell W R."/>
        </authorList>
    </citation>
    <scope>NUCLEOTIDE SEQUENCE</scope>
</reference>